<keyword evidence="6 7" id="KW-0472">Membrane</keyword>
<name>A0ABS9APS3_9GAMM</name>
<keyword evidence="3" id="KW-1003">Cell membrane</keyword>
<comment type="caution">
    <text evidence="8">The sequence shown here is derived from an EMBL/GenBank/DDBJ whole genome shotgun (WGS) entry which is preliminary data.</text>
</comment>
<gene>
    <name evidence="8" type="ORF">HOP59_06345</name>
</gene>
<evidence type="ECO:0000256" key="6">
    <source>
        <dbReference type="ARBA" id="ARBA00023136"/>
    </source>
</evidence>
<dbReference type="RefSeq" id="WP_234253238.1">
    <property type="nucleotide sequence ID" value="NZ_JABFTV010000003.1"/>
</dbReference>
<evidence type="ECO:0000256" key="4">
    <source>
        <dbReference type="ARBA" id="ARBA00022692"/>
    </source>
</evidence>
<feature type="transmembrane region" description="Helical" evidence="7">
    <location>
        <begin position="43"/>
        <end position="64"/>
    </location>
</feature>
<dbReference type="InterPro" id="IPR018383">
    <property type="entry name" value="UPF0324_pro"/>
</dbReference>
<feature type="transmembrane region" description="Helical" evidence="7">
    <location>
        <begin position="255"/>
        <end position="273"/>
    </location>
</feature>
<organism evidence="8 9">
    <name type="scientific">Billgrantia aerodenitrificans</name>
    <dbReference type="NCBI Taxonomy" id="2733483"/>
    <lineage>
        <taxon>Bacteria</taxon>
        <taxon>Pseudomonadati</taxon>
        <taxon>Pseudomonadota</taxon>
        <taxon>Gammaproteobacteria</taxon>
        <taxon>Oceanospirillales</taxon>
        <taxon>Halomonadaceae</taxon>
        <taxon>Billgrantia</taxon>
    </lineage>
</organism>
<evidence type="ECO:0000313" key="9">
    <source>
        <dbReference type="Proteomes" id="UP001320272"/>
    </source>
</evidence>
<keyword evidence="5 7" id="KW-1133">Transmembrane helix</keyword>
<proteinExistence type="inferred from homology"/>
<dbReference type="PANTHER" id="PTHR30106:SF2">
    <property type="entry name" value="UPF0324 INNER MEMBRANE PROTEIN YEIH"/>
    <property type="match status" value="1"/>
</dbReference>
<evidence type="ECO:0000256" key="2">
    <source>
        <dbReference type="ARBA" id="ARBA00007977"/>
    </source>
</evidence>
<feature type="transmembrane region" description="Helical" evidence="7">
    <location>
        <begin position="309"/>
        <end position="333"/>
    </location>
</feature>
<dbReference type="PANTHER" id="PTHR30106">
    <property type="entry name" value="INNER MEMBRANE PROTEIN YEIH-RELATED"/>
    <property type="match status" value="1"/>
</dbReference>
<evidence type="ECO:0000256" key="3">
    <source>
        <dbReference type="ARBA" id="ARBA00022475"/>
    </source>
</evidence>
<feature type="transmembrane region" description="Helical" evidence="7">
    <location>
        <begin position="19"/>
        <end position="37"/>
    </location>
</feature>
<dbReference type="Pfam" id="PF03601">
    <property type="entry name" value="Cons_hypoth698"/>
    <property type="match status" value="1"/>
</dbReference>
<feature type="transmembrane region" description="Helical" evidence="7">
    <location>
        <begin position="129"/>
        <end position="153"/>
    </location>
</feature>
<reference evidence="8 9" key="1">
    <citation type="journal article" date="2021" name="Front. Microbiol.">
        <title>Aerobic Denitrification and Heterotrophic Sulfur Oxidation in the Genus Halomonas Revealed by Six Novel Species Characterizations and Genome-Based Analysis.</title>
        <authorList>
            <person name="Wang L."/>
            <person name="Shao Z."/>
        </authorList>
    </citation>
    <scope>NUCLEOTIDE SEQUENCE [LARGE SCALE GENOMIC DNA]</scope>
    <source>
        <strain evidence="8 9">MCCC 1A11058</strain>
    </source>
</reference>
<feature type="transmembrane region" description="Helical" evidence="7">
    <location>
        <begin position="160"/>
        <end position="178"/>
    </location>
</feature>
<protein>
    <submittedName>
        <fullName evidence="8">Sulfate exporter family transporter</fullName>
    </submittedName>
</protein>
<comment type="subcellular location">
    <subcellularLocation>
        <location evidence="1">Cell membrane</location>
        <topology evidence="1">Multi-pass membrane protein</topology>
    </subcellularLocation>
</comment>
<feature type="transmembrane region" description="Helical" evidence="7">
    <location>
        <begin position="95"/>
        <end position="117"/>
    </location>
</feature>
<feature type="transmembrane region" description="Helical" evidence="7">
    <location>
        <begin position="279"/>
        <end position="297"/>
    </location>
</feature>
<dbReference type="EMBL" id="JABFTV010000003">
    <property type="protein sequence ID" value="MCE8023745.1"/>
    <property type="molecule type" value="Genomic_DNA"/>
</dbReference>
<comment type="similarity">
    <text evidence="2">Belongs to the UPF0324 family.</text>
</comment>
<accession>A0ABS9APS3</accession>
<evidence type="ECO:0000256" key="1">
    <source>
        <dbReference type="ARBA" id="ARBA00004651"/>
    </source>
</evidence>
<feature type="transmembrane region" description="Helical" evidence="7">
    <location>
        <begin position="226"/>
        <end position="243"/>
    </location>
</feature>
<keyword evidence="9" id="KW-1185">Reference proteome</keyword>
<evidence type="ECO:0000256" key="7">
    <source>
        <dbReference type="SAM" id="Phobius"/>
    </source>
</evidence>
<keyword evidence="4 7" id="KW-0812">Transmembrane</keyword>
<dbReference type="Proteomes" id="UP001320272">
    <property type="component" value="Unassembled WGS sequence"/>
</dbReference>
<sequence>MNAPIPLALAPSWDRLKRLYPGVALCMVLALAGSFLAEHYGAPALLLALLLGFGFASQAGEVRLQEGVGFCARRVLRVGVALLGARIGLAQLQEIGWLPLAVVLVSVPLILGAALGLGRWLALPTPHSMVAGAAVAICGVSAAVAVAAVLPAGRLEERRLLGVVVCVTALGMLAMLGLPPLTALLGYGDIASGLFLGATIHDVAQAAGAGYLVSDAAGDVATLTKLLRVALLVPLVLAIGLLLRRGQSGSGEFPWFLLGFVSLFVANSLGLLSPGLRELLVSASQWCLLVTMAALGMRTSVRDLLAQGWRSLSLLCALSAALVLTVMGLLALLPVA</sequence>
<evidence type="ECO:0000313" key="8">
    <source>
        <dbReference type="EMBL" id="MCE8023745.1"/>
    </source>
</evidence>
<evidence type="ECO:0000256" key="5">
    <source>
        <dbReference type="ARBA" id="ARBA00022989"/>
    </source>
</evidence>